<dbReference type="Proteomes" id="UP000245999">
    <property type="component" value="Chromosome"/>
</dbReference>
<feature type="domain" description="Secretion system C-terminal sorting" evidence="2">
    <location>
        <begin position="645"/>
        <end position="715"/>
    </location>
</feature>
<feature type="chain" id="PRO_5016306248" description="Secretion system C-terminal sorting domain-containing protein" evidence="1">
    <location>
        <begin position="36"/>
        <end position="722"/>
    </location>
</feature>
<protein>
    <recommendedName>
        <fullName evidence="2">Secretion system C-terminal sorting domain-containing protein</fullName>
    </recommendedName>
</protein>
<evidence type="ECO:0000313" key="3">
    <source>
        <dbReference type="EMBL" id="AWM32647.1"/>
    </source>
</evidence>
<accession>A0A2Z3GLN8</accession>
<keyword evidence="4" id="KW-1185">Reference proteome</keyword>
<reference evidence="4" key="1">
    <citation type="submission" date="2018-04" db="EMBL/GenBank/DDBJ databases">
        <title>Complete genome of Antarctic heterotrophic bacterium Hymenobacter nivis.</title>
        <authorList>
            <person name="Terashima M."/>
        </authorList>
    </citation>
    <scope>NUCLEOTIDE SEQUENCE [LARGE SCALE GENOMIC DNA]</scope>
    <source>
        <strain evidence="4">NBRC 111535</strain>
    </source>
</reference>
<organism evidence="3 4">
    <name type="scientific">Hymenobacter nivis</name>
    <dbReference type="NCBI Taxonomy" id="1850093"/>
    <lineage>
        <taxon>Bacteria</taxon>
        <taxon>Pseudomonadati</taxon>
        <taxon>Bacteroidota</taxon>
        <taxon>Cytophagia</taxon>
        <taxon>Cytophagales</taxon>
        <taxon>Hymenobacteraceae</taxon>
        <taxon>Hymenobacter</taxon>
    </lineage>
</organism>
<proteinExistence type="predicted"/>
<name>A0A2Z3GLN8_9BACT</name>
<dbReference type="InterPro" id="IPR026444">
    <property type="entry name" value="Secre_tail"/>
</dbReference>
<dbReference type="NCBIfam" id="TIGR04183">
    <property type="entry name" value="Por_Secre_tail"/>
    <property type="match status" value="1"/>
</dbReference>
<feature type="signal peptide" evidence="1">
    <location>
        <begin position="1"/>
        <end position="35"/>
    </location>
</feature>
<dbReference type="Pfam" id="PF18962">
    <property type="entry name" value="Por_Secre_tail"/>
    <property type="match status" value="1"/>
</dbReference>
<dbReference type="AlphaFoldDB" id="A0A2Z3GLN8"/>
<sequence length="722" mass="76537">MLLVIFMQNCTYRITVRSLKTALLLAGLLPALAYAEGSKDITPGTGNRGTATGVNNYIGYLQHDDGANSGNFLKPNATVASLERLYVHLEPGEKLYYGLRRTNAGNANSRLQLEVKYGTGTLGASTILEPATGVNTNSATLAAARGVIATPEQAAVGPMYTDVAGTASAPAGGYNPLVFENTTGAAQEVWVEFEQVDSAGKVATSKAWYDCWDFTVRDDANATVARRGEKKGRLYSSAWSFTGATFNNQFATTFVLYPLIPNPNFGGADFFVKQVSYSRISPYGMLVTANEFGTSVTGDYKARRKSQPTSGASLGYAQYKMFVNDPDNAVYPSTTAPNSPTVTTACSGTAPNQTTTFTLAMDQAGFGIVFIDGNNNQTYEAAADRVLERQTTASPTANTFVWDGTTDTGARMPAGTINLVFSSGVGPVNFPMYDCEAADAAGITVRAVRPGNNNGFIDFLFYDDTNLDPNFSKPIRNPIGNNSASGAHKWGTAGVPTGVLSGDTKTVNSYAVGLLAQGHAYNVAYDGSGCVAVAAIVLVQPLPVELARFGAALQKSGVRVSWETASERDCAHFAVERSADGRDFAAVGQLPGSGTSTQRRAYAYLDPMPLAGQSYYRLRQVDYNGSAHLSPVEAVLNTAPGAATLYPNPATTEVTLRFAQPLAGPVELRVLDGTGRVVWQERRTLAEPAQELRVPTAQLPAAGLYLLTVSGGGTTSAYRFSK</sequence>
<dbReference type="OrthoDB" id="1443240at2"/>
<gene>
    <name evidence="3" type="ORF">DDQ68_07525</name>
</gene>
<dbReference type="KEGG" id="hnv:DDQ68_07525"/>
<evidence type="ECO:0000313" key="4">
    <source>
        <dbReference type="Proteomes" id="UP000245999"/>
    </source>
</evidence>
<dbReference type="EMBL" id="CP029145">
    <property type="protein sequence ID" value="AWM32647.1"/>
    <property type="molecule type" value="Genomic_DNA"/>
</dbReference>
<evidence type="ECO:0000259" key="2">
    <source>
        <dbReference type="Pfam" id="PF18962"/>
    </source>
</evidence>
<evidence type="ECO:0000256" key="1">
    <source>
        <dbReference type="SAM" id="SignalP"/>
    </source>
</evidence>
<keyword evidence="1" id="KW-0732">Signal</keyword>